<dbReference type="AlphaFoldDB" id="A0A0D6R2F1"/>
<dbReference type="SUPFAM" id="SSF54171">
    <property type="entry name" value="DNA-binding domain"/>
    <property type="match status" value="1"/>
</dbReference>
<dbReference type="Gene3D" id="3.30.730.10">
    <property type="entry name" value="AP2/ERF domain"/>
    <property type="match status" value="1"/>
</dbReference>
<dbReference type="InterPro" id="IPR016177">
    <property type="entry name" value="DNA-bd_dom_sf"/>
</dbReference>
<keyword evidence="3" id="KW-0238">DNA-binding</keyword>
<feature type="compositionally biased region" description="Polar residues" evidence="8">
    <location>
        <begin position="147"/>
        <end position="156"/>
    </location>
</feature>
<dbReference type="PANTHER" id="PTHR31985">
    <property type="entry name" value="ETHYLENE-RESPONSIVE TRANSCRIPTION FACTOR ERF042-RELATED"/>
    <property type="match status" value="1"/>
</dbReference>
<dbReference type="Pfam" id="PF00847">
    <property type="entry name" value="AP2"/>
    <property type="match status" value="1"/>
</dbReference>
<dbReference type="PANTHER" id="PTHR31985:SF273">
    <property type="entry name" value="ETHYLENE-RESPONSIVE TRANSCRIPTION FACTOR ERF017"/>
    <property type="match status" value="1"/>
</dbReference>
<feature type="domain" description="AP2/ERF" evidence="9">
    <location>
        <begin position="23"/>
        <end position="81"/>
    </location>
</feature>
<name>A0A0D6R2F1_ARACU</name>
<feature type="region of interest" description="Disordered" evidence="8">
    <location>
        <begin position="1"/>
        <end position="35"/>
    </location>
</feature>
<evidence type="ECO:0000256" key="1">
    <source>
        <dbReference type="ARBA" id="ARBA00004123"/>
    </source>
</evidence>
<dbReference type="EMBL" id="GCKF01035381">
    <property type="protein sequence ID" value="JAG96979.1"/>
    <property type="molecule type" value="Transcribed_RNA"/>
</dbReference>
<evidence type="ECO:0000259" key="9">
    <source>
        <dbReference type="PROSITE" id="PS51032"/>
    </source>
</evidence>
<dbReference type="PROSITE" id="PS51032">
    <property type="entry name" value="AP2_ERF"/>
    <property type="match status" value="1"/>
</dbReference>
<dbReference type="InterPro" id="IPR036955">
    <property type="entry name" value="AP2/ERF_dom_sf"/>
</dbReference>
<reference evidence="10" key="1">
    <citation type="submission" date="2015-03" db="EMBL/GenBank/DDBJ databases">
        <title>A transcriptome of Araucaria cunninghamii, an australian fine timber species.</title>
        <authorList>
            <person name="Jing Yi C.J.Y."/>
            <person name="Yin San L.Y.S."/>
            <person name="Abdul Karim S.S."/>
            <person name="Wan Azmi N.N."/>
            <person name="Hercus R.R."/>
            <person name="Croft L.L."/>
        </authorList>
    </citation>
    <scope>NUCLEOTIDE SEQUENCE</scope>
    <source>
        <strain evidence="10">MI0301</strain>
        <tissue evidence="10">Leaf</tissue>
    </source>
</reference>
<evidence type="ECO:0000256" key="6">
    <source>
        <dbReference type="ARBA" id="ARBA00023242"/>
    </source>
</evidence>
<keyword evidence="2" id="KW-0805">Transcription regulation</keyword>
<evidence type="ECO:0000256" key="3">
    <source>
        <dbReference type="ARBA" id="ARBA00023125"/>
    </source>
</evidence>
<organism evidence="10">
    <name type="scientific">Araucaria cunninghamii</name>
    <name type="common">Hoop pine</name>
    <name type="synonym">Moreton Bay pine</name>
    <dbReference type="NCBI Taxonomy" id="56994"/>
    <lineage>
        <taxon>Eukaryota</taxon>
        <taxon>Viridiplantae</taxon>
        <taxon>Streptophyta</taxon>
        <taxon>Embryophyta</taxon>
        <taxon>Tracheophyta</taxon>
        <taxon>Spermatophyta</taxon>
        <taxon>Pinopsida</taxon>
        <taxon>Pinidae</taxon>
        <taxon>Conifers II</taxon>
        <taxon>Araucariales</taxon>
        <taxon>Araucariaceae</taxon>
        <taxon>Araucaria</taxon>
    </lineage>
</organism>
<accession>A0A0D6R2F1</accession>
<dbReference type="PRINTS" id="PR00367">
    <property type="entry name" value="ETHRSPELEMNT"/>
</dbReference>
<dbReference type="GO" id="GO:0003677">
    <property type="term" value="F:DNA binding"/>
    <property type="evidence" value="ECO:0007669"/>
    <property type="project" value="UniProtKB-KW"/>
</dbReference>
<keyword evidence="6" id="KW-0539">Nucleus</keyword>
<dbReference type="InterPro" id="IPR051032">
    <property type="entry name" value="AP2/ERF_TF_ERF_subfamily"/>
</dbReference>
<dbReference type="CDD" id="cd00018">
    <property type="entry name" value="AP2"/>
    <property type="match status" value="1"/>
</dbReference>
<feature type="compositionally biased region" description="Basic residues" evidence="8">
    <location>
        <begin position="22"/>
        <end position="33"/>
    </location>
</feature>
<feature type="region of interest" description="Disordered" evidence="8">
    <location>
        <begin position="146"/>
        <end position="165"/>
    </location>
</feature>
<keyword evidence="4" id="KW-0010">Activator</keyword>
<dbReference type="InterPro" id="IPR001471">
    <property type="entry name" value="AP2/ERF_dom"/>
</dbReference>
<evidence type="ECO:0000256" key="2">
    <source>
        <dbReference type="ARBA" id="ARBA00023015"/>
    </source>
</evidence>
<keyword evidence="5" id="KW-0804">Transcription</keyword>
<protein>
    <recommendedName>
        <fullName evidence="9">AP2/ERF domain-containing protein</fullName>
    </recommendedName>
</protein>
<evidence type="ECO:0000256" key="7">
    <source>
        <dbReference type="ARBA" id="ARBA00024343"/>
    </source>
</evidence>
<evidence type="ECO:0000256" key="8">
    <source>
        <dbReference type="SAM" id="MobiDB-lite"/>
    </source>
</evidence>
<evidence type="ECO:0000256" key="5">
    <source>
        <dbReference type="ARBA" id="ARBA00023163"/>
    </source>
</evidence>
<evidence type="ECO:0000256" key="4">
    <source>
        <dbReference type="ARBA" id="ARBA00023159"/>
    </source>
</evidence>
<dbReference type="GO" id="GO:0003700">
    <property type="term" value="F:DNA-binding transcription factor activity"/>
    <property type="evidence" value="ECO:0007669"/>
    <property type="project" value="InterPro"/>
</dbReference>
<proteinExistence type="inferred from homology"/>
<dbReference type="GO" id="GO:0005634">
    <property type="term" value="C:nucleus"/>
    <property type="evidence" value="ECO:0007669"/>
    <property type="project" value="UniProtKB-SubCell"/>
</dbReference>
<sequence>MSKTSLKKRAPNTQENVLERKRQFKGVRKRKGGQKWVSEVRVPNSQARIWLGSYNTPEQAARAYDYSVYCLRGTKSKFNFPDIWPQIQSAPSFPPSEIQAAAAKYALEGFRQASEKDVGYESQSCIDGQLILEEENPDLLDSLLEQFESSQSTNGDDFSAPYEPLDDSDFLVLKEQDVVEEQALVGVSNGPKP</sequence>
<evidence type="ECO:0000313" key="10">
    <source>
        <dbReference type="EMBL" id="JAG96979.1"/>
    </source>
</evidence>
<dbReference type="SMART" id="SM00380">
    <property type="entry name" value="AP2"/>
    <property type="match status" value="1"/>
</dbReference>
<feature type="compositionally biased region" description="Basic residues" evidence="8">
    <location>
        <begin position="1"/>
        <end position="10"/>
    </location>
</feature>
<comment type="subcellular location">
    <subcellularLocation>
        <location evidence="1">Nucleus</location>
    </subcellularLocation>
</comment>
<comment type="similarity">
    <text evidence="7">Belongs to the AP2/ERF transcription factor family. ERF subfamily.</text>
</comment>